<keyword evidence="2" id="KW-1185">Reference proteome</keyword>
<dbReference type="STRING" id="35608.A0A2U1N3C2"/>
<organism evidence="1 2">
    <name type="scientific">Artemisia annua</name>
    <name type="common">Sweet wormwood</name>
    <dbReference type="NCBI Taxonomy" id="35608"/>
    <lineage>
        <taxon>Eukaryota</taxon>
        <taxon>Viridiplantae</taxon>
        <taxon>Streptophyta</taxon>
        <taxon>Embryophyta</taxon>
        <taxon>Tracheophyta</taxon>
        <taxon>Spermatophyta</taxon>
        <taxon>Magnoliopsida</taxon>
        <taxon>eudicotyledons</taxon>
        <taxon>Gunneridae</taxon>
        <taxon>Pentapetalae</taxon>
        <taxon>asterids</taxon>
        <taxon>campanulids</taxon>
        <taxon>Asterales</taxon>
        <taxon>Asteraceae</taxon>
        <taxon>Asteroideae</taxon>
        <taxon>Anthemideae</taxon>
        <taxon>Artemisiinae</taxon>
        <taxon>Artemisia</taxon>
    </lineage>
</organism>
<dbReference type="EMBL" id="PKPP01003723">
    <property type="protein sequence ID" value="PWA68008.1"/>
    <property type="molecule type" value="Genomic_DNA"/>
</dbReference>
<comment type="caution">
    <text evidence="1">The sequence shown here is derived from an EMBL/GenBank/DDBJ whole genome shotgun (WGS) entry which is preliminary data.</text>
</comment>
<evidence type="ECO:0000313" key="1">
    <source>
        <dbReference type="EMBL" id="PWA68008.1"/>
    </source>
</evidence>
<protein>
    <submittedName>
        <fullName evidence="1">Uncharacterized protein</fullName>
    </submittedName>
</protein>
<dbReference type="Proteomes" id="UP000245207">
    <property type="component" value="Unassembled WGS sequence"/>
</dbReference>
<sequence>MGSCASCDLTTKGERRVMGNWSSTVKVIDAGDGRLQEFQQPIRARHVLHNHPSTFLCSSDTMFVDCFVPHVPGDEELQIGQIYFLMPFTKSNKPLSLQELCSLVVKACSALQTES</sequence>
<dbReference type="AlphaFoldDB" id="A0A2U1N3C2"/>
<gene>
    <name evidence="1" type="ORF">CTI12_AA101380</name>
</gene>
<dbReference type="OrthoDB" id="1919386at2759"/>
<evidence type="ECO:0000313" key="2">
    <source>
        <dbReference type="Proteomes" id="UP000245207"/>
    </source>
</evidence>
<reference evidence="1 2" key="1">
    <citation type="journal article" date="2018" name="Mol. Plant">
        <title>The genome of Artemisia annua provides insight into the evolution of Asteraceae family and artemisinin biosynthesis.</title>
        <authorList>
            <person name="Shen Q."/>
            <person name="Zhang L."/>
            <person name="Liao Z."/>
            <person name="Wang S."/>
            <person name="Yan T."/>
            <person name="Shi P."/>
            <person name="Liu M."/>
            <person name="Fu X."/>
            <person name="Pan Q."/>
            <person name="Wang Y."/>
            <person name="Lv Z."/>
            <person name="Lu X."/>
            <person name="Zhang F."/>
            <person name="Jiang W."/>
            <person name="Ma Y."/>
            <person name="Chen M."/>
            <person name="Hao X."/>
            <person name="Li L."/>
            <person name="Tang Y."/>
            <person name="Lv G."/>
            <person name="Zhou Y."/>
            <person name="Sun X."/>
            <person name="Brodelius P.E."/>
            <person name="Rose J.K.C."/>
            <person name="Tang K."/>
        </authorList>
    </citation>
    <scope>NUCLEOTIDE SEQUENCE [LARGE SCALE GENOMIC DNA]</scope>
    <source>
        <strain evidence="2">cv. Huhao1</strain>
        <tissue evidence="1">Leaf</tissue>
    </source>
</reference>
<accession>A0A2U1N3C2</accession>
<proteinExistence type="predicted"/>
<dbReference type="Pfam" id="PF14009">
    <property type="entry name" value="PADRE"/>
    <property type="match status" value="1"/>
</dbReference>
<name>A0A2U1N3C2_ARTAN</name>
<dbReference type="PANTHER" id="PTHR33052">
    <property type="entry name" value="DUF4228 DOMAIN PROTEIN-RELATED"/>
    <property type="match status" value="1"/>
</dbReference>
<dbReference type="InterPro" id="IPR025322">
    <property type="entry name" value="PADRE_dom"/>
</dbReference>